<protein>
    <recommendedName>
        <fullName evidence="3">WW domain-containing protein</fullName>
    </recommendedName>
</protein>
<dbReference type="PANTHER" id="PTHR21715:SF0">
    <property type="entry name" value="RH04127P"/>
    <property type="match status" value="1"/>
</dbReference>
<dbReference type="VEuPathDB" id="TriTrypDB:BSAL_09020"/>
<feature type="coiled-coil region" evidence="1">
    <location>
        <begin position="435"/>
        <end position="499"/>
    </location>
</feature>
<dbReference type="InterPro" id="IPR053233">
    <property type="entry name" value="ABRA-related"/>
</dbReference>
<reference evidence="5" key="1">
    <citation type="submission" date="2015-09" db="EMBL/GenBank/DDBJ databases">
        <authorList>
            <consortium name="Pathogen Informatics"/>
        </authorList>
    </citation>
    <scope>NUCLEOTIDE SEQUENCE [LARGE SCALE GENOMIC DNA]</scope>
    <source>
        <strain evidence="5">Lake Konstanz</strain>
    </source>
</reference>
<feature type="region of interest" description="Disordered" evidence="2">
    <location>
        <begin position="1023"/>
        <end position="1077"/>
    </location>
</feature>
<dbReference type="OrthoDB" id="6344460at2759"/>
<dbReference type="Gene3D" id="3.30.1470.10">
    <property type="entry name" value="Photosystem I PsaD, reaction center subunit II"/>
    <property type="match status" value="1"/>
</dbReference>
<evidence type="ECO:0000256" key="2">
    <source>
        <dbReference type="SAM" id="MobiDB-lite"/>
    </source>
</evidence>
<feature type="compositionally biased region" description="Polar residues" evidence="2">
    <location>
        <begin position="1038"/>
        <end position="1048"/>
    </location>
</feature>
<proteinExistence type="predicted"/>
<name>A0A0S4JB63_BODSA</name>
<evidence type="ECO:0000313" key="4">
    <source>
        <dbReference type="EMBL" id="CUG87178.1"/>
    </source>
</evidence>
<dbReference type="CDD" id="cd00201">
    <property type="entry name" value="WW"/>
    <property type="match status" value="1"/>
</dbReference>
<dbReference type="Proteomes" id="UP000051952">
    <property type="component" value="Unassembled WGS sequence"/>
</dbReference>
<feature type="region of interest" description="Disordered" evidence="2">
    <location>
        <begin position="555"/>
        <end position="601"/>
    </location>
</feature>
<dbReference type="PROSITE" id="PS50020">
    <property type="entry name" value="WW_DOMAIN_2"/>
    <property type="match status" value="1"/>
</dbReference>
<accession>A0A0S4JB63</accession>
<dbReference type="SUPFAM" id="SSF51045">
    <property type="entry name" value="WW domain"/>
    <property type="match status" value="1"/>
</dbReference>
<dbReference type="OMA" id="EPELMWI"/>
<feature type="region of interest" description="Disordered" evidence="2">
    <location>
        <begin position="838"/>
        <end position="879"/>
    </location>
</feature>
<evidence type="ECO:0000313" key="5">
    <source>
        <dbReference type="Proteomes" id="UP000051952"/>
    </source>
</evidence>
<dbReference type="SMART" id="SM00456">
    <property type="entry name" value="WW"/>
    <property type="match status" value="1"/>
</dbReference>
<dbReference type="InterPro" id="IPR036020">
    <property type="entry name" value="WW_dom_sf"/>
</dbReference>
<dbReference type="PANTHER" id="PTHR21715">
    <property type="entry name" value="RH04127P"/>
    <property type="match status" value="1"/>
</dbReference>
<feature type="coiled-coil region" evidence="1">
    <location>
        <begin position="243"/>
        <end position="344"/>
    </location>
</feature>
<dbReference type="AlphaFoldDB" id="A0A0S4JB63"/>
<feature type="compositionally biased region" description="Basic and acidic residues" evidence="2">
    <location>
        <begin position="565"/>
        <end position="588"/>
    </location>
</feature>
<feature type="coiled-coil region" evidence="1">
    <location>
        <begin position="927"/>
        <end position="961"/>
    </location>
</feature>
<feature type="compositionally biased region" description="Basic and acidic residues" evidence="2">
    <location>
        <begin position="1054"/>
        <end position="1077"/>
    </location>
</feature>
<feature type="compositionally biased region" description="Low complexity" evidence="2">
    <location>
        <begin position="858"/>
        <end position="868"/>
    </location>
</feature>
<feature type="domain" description="WW" evidence="3">
    <location>
        <begin position="89"/>
        <end position="122"/>
    </location>
</feature>
<feature type="compositionally biased region" description="Polar residues" evidence="2">
    <location>
        <begin position="589"/>
        <end position="601"/>
    </location>
</feature>
<dbReference type="InterPro" id="IPR001202">
    <property type="entry name" value="WW_dom"/>
</dbReference>
<evidence type="ECO:0000256" key="1">
    <source>
        <dbReference type="SAM" id="Coils"/>
    </source>
</evidence>
<feature type="region of interest" description="Disordered" evidence="2">
    <location>
        <begin position="148"/>
        <end position="170"/>
    </location>
</feature>
<sequence length="1077" mass="120027">MSRTYLSVSIFCASLYAYKEQRAHMASAVPKSGEVYYAEDGTVSIVLDDNYDPTYDPPDKEVAEYAKWLGIDPDNERELLWIARDGLKAPLPSEWKPCKTDTGDVYYFNFKTGESIWDHPMDDIYKKKVEDERAKLAKSGKGAAKLVKGGAGQTAQAKPMSRSAIEETRPKTGRLGAIGSTEEQKTVRPDISALLPTKTEQIASTLGLGKALKREPLKDLREMERAFRSKYDAEFDSVRATLSQRHEAQYNEVKNNLEGEKRKQVNVLKQDIDDEVDQARRNGERRNKRELGLYEDSIEKQREDLRRTLRAAQEKLEADSAGVNRRLETEMAEKRAAAEKALAEDIGRRRQEIQEGWQREKTTTEMQTQQTIRELGSAHAIRMEQFRQKESQGLAARLQTLENELLAELAAVKSQLEGQRVAHTHALKQSSDSAAAGATAQYNEANDAYQRAVAEARREVEQRLSASRNEEAACTQRMLSSLEQRKADAVAEASAQSQKGSQEKIAARRTYAATRVQEAQSDLTSKLEADKRAYEVFFFSSATAQQAATASAQQAKEQALAQRKQALDDADAAHKRRMDAIRSEHDSRSGQQSNPRATQEFKSMLAEKQAEWVRDHPPAFYHLPQLPPVPTFDPSSVKVEPIVIKKEVEAAPTKEQISAVAAVEASNAKRAAERENATKLDSLRSTIQASYRTEVEAHRRKATEEMNARLATYESSGGSPLRAARARVSQQQLHQPTSAAAQPAIAAEAPSNTISFAEADARTSALRDSLQRQLDALKSDLMIQVDAAAEDARNAQAEMEAATLAAAAAAASSQHPRPMSSFGVNSRAHTADAAYFQSEEPVPYQQASSRVPGGRSVTPGPTGGSHHTTPSKKHRTSTFEDRLAKAHDLLSRKKKDLKVRQRHLEQVRLDWKQDMSTAKAARDQVQIRTLKRVAEVLETDARQLNREALALKESYEWLRTEGSTYYEEKQHHQRGVAPLGGDLGTLLADILRKSDEVEHQVHRAEARRPSPGPDAMYAKWNTWLQRQPPPPGDAAVPHSSSAPMNAQPQFAGEGRFEGSPKKRDVEKWLKDQQRPPR</sequence>
<gene>
    <name evidence="4" type="ORF">BSAL_09020</name>
</gene>
<organism evidence="4 5">
    <name type="scientific">Bodo saltans</name>
    <name type="common">Flagellated protozoan</name>
    <dbReference type="NCBI Taxonomy" id="75058"/>
    <lineage>
        <taxon>Eukaryota</taxon>
        <taxon>Discoba</taxon>
        <taxon>Euglenozoa</taxon>
        <taxon>Kinetoplastea</taxon>
        <taxon>Metakinetoplastina</taxon>
        <taxon>Eubodonida</taxon>
        <taxon>Bodonidae</taxon>
        <taxon>Bodo</taxon>
    </lineage>
</organism>
<keyword evidence="5" id="KW-1185">Reference proteome</keyword>
<dbReference type="EMBL" id="CYKH01001464">
    <property type="protein sequence ID" value="CUG87178.1"/>
    <property type="molecule type" value="Genomic_DNA"/>
</dbReference>
<feature type="coiled-coil region" evidence="1">
    <location>
        <begin position="778"/>
        <end position="805"/>
    </location>
</feature>
<evidence type="ECO:0000259" key="3">
    <source>
        <dbReference type="PROSITE" id="PS50020"/>
    </source>
</evidence>
<dbReference type="Pfam" id="PF00397">
    <property type="entry name" value="WW"/>
    <property type="match status" value="1"/>
</dbReference>
<keyword evidence="1" id="KW-0175">Coiled coil</keyword>